<dbReference type="AlphaFoldDB" id="A0A238UDD6"/>
<dbReference type="RefSeq" id="WP_095074260.1">
    <property type="nucleotide sequence ID" value="NZ_LT899436.1"/>
</dbReference>
<keyword evidence="1" id="KW-0732">Signal</keyword>
<evidence type="ECO:0000313" key="2">
    <source>
        <dbReference type="EMBL" id="SNR17213.1"/>
    </source>
</evidence>
<dbReference type="Pfam" id="PF16961">
    <property type="entry name" value="OmpA_like"/>
    <property type="match status" value="1"/>
</dbReference>
<gene>
    <name evidence="2" type="ORF">TJEJU_3569</name>
</gene>
<dbReference type="EMBL" id="LT899436">
    <property type="protein sequence ID" value="SNR17213.1"/>
    <property type="molecule type" value="Genomic_DNA"/>
</dbReference>
<feature type="signal peptide" evidence="1">
    <location>
        <begin position="1"/>
        <end position="20"/>
    </location>
</feature>
<evidence type="ECO:0000313" key="3">
    <source>
        <dbReference type="Proteomes" id="UP000215214"/>
    </source>
</evidence>
<sequence length="260" mass="28789">MKKVVLILVVSLLCLQSVIAQSKKDTNNYKPVKGSLTVSLLLGRGTYLESGSAQNLGVNEVDGLAPYYRTLDNNNNSLVNMVGLEGKYFIKDKMALTLTGGVTYRNTPEQINIPGVVNTDGDVLVPAYSAVVGEDDIDIHVAPGIQWYFDLKRPKLLPYVGVSVPFDYSRSSVFDPTISQDQINYGIRHVELFGVGLQGIAGIDYYLTDDLFIGFDAKPLTFNYLVNSKKPRPGTLGRKAENYTFSFFSNYVFKIGFRLN</sequence>
<keyword evidence="3" id="KW-1185">Reference proteome</keyword>
<dbReference type="KEGG" id="tje:TJEJU_3569"/>
<feature type="chain" id="PRO_5012014492" description="Outer membrane protein beta-barrel domain-containing protein" evidence="1">
    <location>
        <begin position="21"/>
        <end position="260"/>
    </location>
</feature>
<reference evidence="2 3" key="1">
    <citation type="submission" date="2017-07" db="EMBL/GenBank/DDBJ databases">
        <authorList>
            <person name="Sun Z.S."/>
            <person name="Albrecht U."/>
            <person name="Echele G."/>
            <person name="Lee C.C."/>
        </authorList>
    </citation>
    <scope>NUCLEOTIDE SEQUENCE [LARGE SCALE GENOMIC DNA]</scope>
    <source>
        <strain evidence="3">type strain: KCTC 22618</strain>
    </source>
</reference>
<name>A0A238UDD6_9FLAO</name>
<evidence type="ECO:0008006" key="4">
    <source>
        <dbReference type="Google" id="ProtNLM"/>
    </source>
</evidence>
<dbReference type="SUPFAM" id="SSF56925">
    <property type="entry name" value="OMPA-like"/>
    <property type="match status" value="1"/>
</dbReference>
<accession>A0A238UDD6</accession>
<proteinExistence type="predicted"/>
<dbReference type="InterPro" id="IPR031585">
    <property type="entry name" value="OmpA_OmpF-like"/>
</dbReference>
<dbReference type="OrthoDB" id="1117162at2"/>
<protein>
    <recommendedName>
        <fullName evidence="4">Outer membrane protein beta-barrel domain-containing protein</fullName>
    </recommendedName>
</protein>
<organism evidence="2 3">
    <name type="scientific">Tenacibaculum jejuense</name>
    <dbReference type="NCBI Taxonomy" id="584609"/>
    <lineage>
        <taxon>Bacteria</taxon>
        <taxon>Pseudomonadati</taxon>
        <taxon>Bacteroidota</taxon>
        <taxon>Flavobacteriia</taxon>
        <taxon>Flavobacteriales</taxon>
        <taxon>Flavobacteriaceae</taxon>
        <taxon>Tenacibaculum</taxon>
    </lineage>
</organism>
<dbReference type="InterPro" id="IPR011250">
    <property type="entry name" value="OMP/PagP_B-barrel"/>
</dbReference>
<evidence type="ECO:0000256" key="1">
    <source>
        <dbReference type="SAM" id="SignalP"/>
    </source>
</evidence>
<dbReference type="Proteomes" id="UP000215214">
    <property type="component" value="Chromosome TJEJU"/>
</dbReference>
<dbReference type="Gene3D" id="2.40.160.20">
    <property type="match status" value="1"/>
</dbReference>